<comment type="caution">
    <text evidence="2">The sequence shown here is derived from an EMBL/GenBank/DDBJ whole genome shotgun (WGS) entry which is preliminary data.</text>
</comment>
<dbReference type="SUPFAM" id="SSF81383">
    <property type="entry name" value="F-box domain"/>
    <property type="match status" value="1"/>
</dbReference>
<feature type="domain" description="F-box" evidence="1">
    <location>
        <begin position="47"/>
        <end position="95"/>
    </location>
</feature>
<organism evidence="2 3">
    <name type="scientific">Cytospora schulzeri</name>
    <dbReference type="NCBI Taxonomy" id="448051"/>
    <lineage>
        <taxon>Eukaryota</taxon>
        <taxon>Fungi</taxon>
        <taxon>Dikarya</taxon>
        <taxon>Ascomycota</taxon>
        <taxon>Pezizomycotina</taxon>
        <taxon>Sordariomycetes</taxon>
        <taxon>Sordariomycetidae</taxon>
        <taxon>Diaporthales</taxon>
        <taxon>Cytosporaceae</taxon>
        <taxon>Cytospora</taxon>
    </lineage>
</organism>
<dbReference type="InterPro" id="IPR001810">
    <property type="entry name" value="F-box_dom"/>
</dbReference>
<gene>
    <name evidence="2" type="ORF">VMCG_04295</name>
</gene>
<sequence>MANATKLLQDFDLAGPAERQEIIRGLVVRISVDEAKCLAKARHKHDLFGHDQLPAELRLMIVQYLDISDIFNCTFLVCRKWKDLFLGFMEMAEDVLHKWFPCFYNRDMPAEDMMDMFSQAITKRYLRDSGRFQTRLNYRFAKSDGEYPIGRIEGLQQGHTYKDLTCSATSSKSPEISGSTATKYLYAEGRLAWQLKESDPGSFAIYLQDLHRSHAQNFCVFQLPGQLVQGIKLKLEALGNELLVASVVGQRRLYAWNHQTQTNDSVTLPATLARCMTQGQSVLMVTVQGELFLWTFQRGVAQVDLSTMPQDREAYCGPSMPPQIPSPPLTKGSVQGATYFFHRLDTQVFFMATYDDDEDPDWIYVYEFRGKLCSRVFTYSFASPIEIITRESSTWDKLGVCDDRFESSAFPDLMAKKADAHGTYVLLVLRGRLDGHLRHLYVMFNTLGTTFSSRLFEPPPDYISRLGDPALVWNGQLYLNAVQLGTLQDQASYPSPLLVLQSLKAGAPPKEMWHITQWKEDQPKVTPSSIKKDELQLRSIQEQMLTSSLMQQPEACRTSSTPKKDIVRYQDISQAYPHATDIQSYLSGMSYMFSFYGGECSSTGPHTAHCKRSSPATLSGELPFNYVSHTGNEPWRPMHAKAIFGDDDFVVVVSPQEDLYTIFAVDPDRKMAKALIESPDGSGV</sequence>
<dbReference type="Pfam" id="PF12937">
    <property type="entry name" value="F-box-like"/>
    <property type="match status" value="1"/>
</dbReference>
<evidence type="ECO:0000313" key="2">
    <source>
        <dbReference type="EMBL" id="ROW06525.1"/>
    </source>
</evidence>
<dbReference type="CDD" id="cd09917">
    <property type="entry name" value="F-box_SF"/>
    <property type="match status" value="1"/>
</dbReference>
<keyword evidence="3" id="KW-1185">Reference proteome</keyword>
<dbReference type="OrthoDB" id="4605713at2759"/>
<dbReference type="STRING" id="356882.A0A423WSP0"/>
<name>A0A423WSP0_9PEZI</name>
<proteinExistence type="predicted"/>
<dbReference type="PROSITE" id="PS50181">
    <property type="entry name" value="FBOX"/>
    <property type="match status" value="1"/>
</dbReference>
<evidence type="ECO:0000259" key="1">
    <source>
        <dbReference type="PROSITE" id="PS50181"/>
    </source>
</evidence>
<accession>A0A423WSP0</accession>
<dbReference type="Proteomes" id="UP000283895">
    <property type="component" value="Unassembled WGS sequence"/>
</dbReference>
<dbReference type="AlphaFoldDB" id="A0A423WSP0"/>
<dbReference type="Gene3D" id="1.20.1280.50">
    <property type="match status" value="1"/>
</dbReference>
<protein>
    <recommendedName>
        <fullName evidence="1">F-box domain-containing protein</fullName>
    </recommendedName>
</protein>
<reference evidence="2 3" key="1">
    <citation type="submission" date="2015-09" db="EMBL/GenBank/DDBJ databases">
        <title>Host preference determinants of Valsa canker pathogens revealed by comparative genomics.</title>
        <authorList>
            <person name="Yin Z."/>
            <person name="Huang L."/>
        </authorList>
    </citation>
    <scope>NUCLEOTIDE SEQUENCE [LARGE SCALE GENOMIC DNA]</scope>
    <source>
        <strain evidence="2 3">03-1</strain>
    </source>
</reference>
<dbReference type="InterPro" id="IPR036047">
    <property type="entry name" value="F-box-like_dom_sf"/>
</dbReference>
<evidence type="ECO:0000313" key="3">
    <source>
        <dbReference type="Proteomes" id="UP000283895"/>
    </source>
</evidence>
<dbReference type="EMBL" id="LKEA01000010">
    <property type="protein sequence ID" value="ROW06525.1"/>
    <property type="molecule type" value="Genomic_DNA"/>
</dbReference>